<dbReference type="PATRIC" id="fig|1440762.4.peg.901"/>
<organism evidence="1 2">
    <name type="scientific">Dyella japonica DSM 16301</name>
    <dbReference type="NCBI Taxonomy" id="1440762"/>
    <lineage>
        <taxon>Bacteria</taxon>
        <taxon>Pseudomonadati</taxon>
        <taxon>Pseudomonadota</taxon>
        <taxon>Gammaproteobacteria</taxon>
        <taxon>Lysobacterales</taxon>
        <taxon>Rhodanobacteraceae</taxon>
        <taxon>Dyella</taxon>
    </lineage>
</organism>
<sequence length="99" mass="11442">MSSYYKLTAQHVRHSSGYEVMSIDRFHIGYKDVYGYYEIERELGWNPSINKGCEYLFPLKMMKNGVAGAEITDSERELVISRVVDAIKFMDDFDVEVAS</sequence>
<proteinExistence type="predicted"/>
<dbReference type="EMBL" id="JPLA01000019">
    <property type="protein sequence ID" value="KLD64406.1"/>
    <property type="molecule type" value="Genomic_DNA"/>
</dbReference>
<evidence type="ECO:0000313" key="2">
    <source>
        <dbReference type="Proteomes" id="UP000035481"/>
    </source>
</evidence>
<accession>A0A0G9H4I1</accession>
<evidence type="ECO:0000313" key="1">
    <source>
        <dbReference type="EMBL" id="KLD64406.1"/>
    </source>
</evidence>
<dbReference type="Proteomes" id="UP000035481">
    <property type="component" value="Unassembled WGS sequence"/>
</dbReference>
<name>A0A0G9H4I1_9GAMM</name>
<protein>
    <submittedName>
        <fullName evidence="1">Uncharacterized protein</fullName>
    </submittedName>
</protein>
<reference evidence="1 2" key="1">
    <citation type="journal article" date="2015" name="Antonie Van Leeuwenhoek">
        <title>A phylogenomic and molecular marker based taxonomic framework for the order Xanthomonadales: proposal to transfer the families Algiphilaceae and Solimonadaceae to the order Nevskiales ord. nov. and to create a new family within the order Xanthomonadales, the family Rhodanobacteraceae fam. nov., containing the genus Rhodanobacter and its closest relatives.</title>
        <authorList>
            <person name="Naushad S."/>
            <person name="Adeolu M."/>
            <person name="Wong S."/>
            <person name="Sohail M."/>
            <person name="Schellhorn H.E."/>
            <person name="Gupta R.S."/>
        </authorList>
    </citation>
    <scope>NUCLEOTIDE SEQUENCE [LARGE SCALE GENOMIC DNA]</scope>
    <source>
        <strain evidence="1 2">DSM 16301</strain>
    </source>
</reference>
<comment type="caution">
    <text evidence="1">The sequence shown here is derived from an EMBL/GenBank/DDBJ whole genome shotgun (WGS) entry which is preliminary data.</text>
</comment>
<gene>
    <name evidence="1" type="ORF">Y882_07555</name>
</gene>
<dbReference type="AlphaFoldDB" id="A0A0G9H4I1"/>